<dbReference type="InterPro" id="IPR039426">
    <property type="entry name" value="TonB-dep_rcpt-like"/>
</dbReference>
<dbReference type="PANTHER" id="PTHR30069">
    <property type="entry name" value="TONB-DEPENDENT OUTER MEMBRANE RECEPTOR"/>
    <property type="match status" value="1"/>
</dbReference>
<dbReference type="InterPro" id="IPR036942">
    <property type="entry name" value="Beta-barrel_TonB_sf"/>
</dbReference>
<dbReference type="AlphaFoldDB" id="A0A377QZK1"/>
<dbReference type="Proteomes" id="UP000254293">
    <property type="component" value="Unassembled WGS sequence"/>
</dbReference>
<keyword evidence="5" id="KW-0798">TonB box</keyword>
<dbReference type="PROSITE" id="PS52016">
    <property type="entry name" value="TONB_DEPENDENT_REC_3"/>
    <property type="match status" value="1"/>
</dbReference>
<comment type="similarity">
    <text evidence="8">Belongs to the TonB-dependent receptor family.</text>
</comment>
<keyword evidence="4 8" id="KW-0812">Transmembrane</keyword>
<dbReference type="EMBL" id="UGJJ01000001">
    <property type="protein sequence ID" value="STQ99998.1"/>
    <property type="molecule type" value="Genomic_DNA"/>
</dbReference>
<keyword evidence="7 8" id="KW-0998">Cell outer membrane</keyword>
<dbReference type="InterPro" id="IPR000531">
    <property type="entry name" value="Beta-barrel_TonB"/>
</dbReference>
<evidence type="ECO:0000256" key="2">
    <source>
        <dbReference type="ARBA" id="ARBA00022448"/>
    </source>
</evidence>
<dbReference type="GO" id="GO:0009279">
    <property type="term" value="C:cell outer membrane"/>
    <property type="evidence" value="ECO:0007669"/>
    <property type="project" value="UniProtKB-SubCell"/>
</dbReference>
<proteinExistence type="inferred from homology"/>
<keyword evidence="2 8" id="KW-0813">Transport</keyword>
<evidence type="ECO:0000256" key="8">
    <source>
        <dbReference type="PROSITE-ProRule" id="PRU01360"/>
    </source>
</evidence>
<dbReference type="Gene3D" id="2.40.170.20">
    <property type="entry name" value="TonB-dependent receptor, beta-barrel domain"/>
    <property type="match status" value="1"/>
</dbReference>
<evidence type="ECO:0000256" key="4">
    <source>
        <dbReference type="ARBA" id="ARBA00022692"/>
    </source>
</evidence>
<sequence length="183" mass="21177">MPTTPPGGNPVYRNYTTTPVYRWGNGGSAVLAGLEGNVTLPLVRDKLTWSTNFTYMSRNKDKRRDNPVSIVPKYTINSTLNWQIIPRWDFNATYTYYGRQQTRSNPTRFMDVIYTTGQSVVSKYGLGSYGIFGFNVGYNWKDRVDVRAGVNNLFDKTILRTAGTARTYNERRRSYYMDMRYSF</sequence>
<gene>
    <name evidence="10" type="primary">fepA_3</name>
    <name evidence="10" type="ORF">NCTC13336_00186</name>
</gene>
<accession>A0A377QZK1</accession>
<evidence type="ECO:0000256" key="3">
    <source>
        <dbReference type="ARBA" id="ARBA00022452"/>
    </source>
</evidence>
<evidence type="ECO:0000256" key="5">
    <source>
        <dbReference type="ARBA" id="ARBA00023077"/>
    </source>
</evidence>
<keyword evidence="6 8" id="KW-0472">Membrane</keyword>
<dbReference type="GO" id="GO:0015344">
    <property type="term" value="F:siderophore uptake transmembrane transporter activity"/>
    <property type="evidence" value="ECO:0007669"/>
    <property type="project" value="TreeGrafter"/>
</dbReference>
<evidence type="ECO:0000256" key="7">
    <source>
        <dbReference type="ARBA" id="ARBA00023237"/>
    </source>
</evidence>
<evidence type="ECO:0000313" key="10">
    <source>
        <dbReference type="EMBL" id="STQ99998.1"/>
    </source>
</evidence>
<reference evidence="10 11" key="1">
    <citation type="submission" date="2018-06" db="EMBL/GenBank/DDBJ databases">
        <authorList>
            <consortium name="Pathogen Informatics"/>
            <person name="Doyle S."/>
        </authorList>
    </citation>
    <scope>NUCLEOTIDE SEQUENCE [LARGE SCALE GENOMIC DNA]</scope>
    <source>
        <strain evidence="10 11">NCTC13336</strain>
    </source>
</reference>
<keyword evidence="10" id="KW-0675">Receptor</keyword>
<evidence type="ECO:0000256" key="1">
    <source>
        <dbReference type="ARBA" id="ARBA00004571"/>
    </source>
</evidence>
<protein>
    <submittedName>
        <fullName evidence="10">Enterobactin outer-membrane receptor</fullName>
    </submittedName>
</protein>
<name>A0A377QZK1_9NEIS</name>
<feature type="domain" description="TonB-dependent receptor-like beta-barrel" evidence="9">
    <location>
        <begin position="14"/>
        <end position="153"/>
    </location>
</feature>
<dbReference type="GO" id="GO:0044718">
    <property type="term" value="P:siderophore transmembrane transport"/>
    <property type="evidence" value="ECO:0007669"/>
    <property type="project" value="TreeGrafter"/>
</dbReference>
<evidence type="ECO:0000259" key="9">
    <source>
        <dbReference type="Pfam" id="PF00593"/>
    </source>
</evidence>
<comment type="subcellular location">
    <subcellularLocation>
        <location evidence="1 8">Cell outer membrane</location>
        <topology evidence="1 8">Multi-pass membrane protein</topology>
    </subcellularLocation>
</comment>
<organism evidence="10 11">
    <name type="scientific">Kingella potus</name>
    <dbReference type="NCBI Taxonomy" id="265175"/>
    <lineage>
        <taxon>Bacteria</taxon>
        <taxon>Pseudomonadati</taxon>
        <taxon>Pseudomonadota</taxon>
        <taxon>Betaproteobacteria</taxon>
        <taxon>Neisseriales</taxon>
        <taxon>Neisseriaceae</taxon>
        <taxon>Kingella</taxon>
    </lineage>
</organism>
<dbReference type="PANTHER" id="PTHR30069:SF8">
    <property type="entry name" value="TONB-DEPENDENT SIDEROPHORE RECEPTOR PROTEIN"/>
    <property type="match status" value="1"/>
</dbReference>
<dbReference type="SUPFAM" id="SSF56935">
    <property type="entry name" value="Porins"/>
    <property type="match status" value="1"/>
</dbReference>
<keyword evidence="3 8" id="KW-1134">Transmembrane beta strand</keyword>
<keyword evidence="11" id="KW-1185">Reference proteome</keyword>
<evidence type="ECO:0000256" key="6">
    <source>
        <dbReference type="ARBA" id="ARBA00023136"/>
    </source>
</evidence>
<dbReference type="RefSeq" id="WP_281270642.1">
    <property type="nucleotide sequence ID" value="NZ_UGJJ01000001.1"/>
</dbReference>
<dbReference type="Pfam" id="PF00593">
    <property type="entry name" value="TonB_dep_Rec_b-barrel"/>
    <property type="match status" value="1"/>
</dbReference>
<evidence type="ECO:0000313" key="11">
    <source>
        <dbReference type="Proteomes" id="UP000254293"/>
    </source>
</evidence>